<dbReference type="RefSeq" id="WP_162246147.1">
    <property type="nucleotide sequence ID" value="NZ_JACBYE010000005.1"/>
</dbReference>
<keyword evidence="1" id="KW-0472">Membrane</keyword>
<organism evidence="2 3">
    <name type="scientific">Sanguibacter inulinus</name>
    <dbReference type="NCBI Taxonomy" id="60922"/>
    <lineage>
        <taxon>Bacteria</taxon>
        <taxon>Bacillati</taxon>
        <taxon>Actinomycetota</taxon>
        <taxon>Actinomycetes</taxon>
        <taxon>Micrococcales</taxon>
        <taxon>Sanguibacteraceae</taxon>
        <taxon>Sanguibacter</taxon>
    </lineage>
</organism>
<evidence type="ECO:0000313" key="3">
    <source>
        <dbReference type="Proteomes" id="UP000561011"/>
    </source>
</evidence>
<dbReference type="EMBL" id="JACBYE010000005">
    <property type="protein sequence ID" value="NYS92562.1"/>
    <property type="molecule type" value="Genomic_DNA"/>
</dbReference>
<dbReference type="NCBIfam" id="TIGR02532">
    <property type="entry name" value="IV_pilin_GFxxxE"/>
    <property type="match status" value="1"/>
</dbReference>
<keyword evidence="1" id="KW-0812">Transmembrane</keyword>
<dbReference type="Proteomes" id="UP000561011">
    <property type="component" value="Unassembled WGS sequence"/>
</dbReference>
<feature type="transmembrane region" description="Helical" evidence="1">
    <location>
        <begin position="42"/>
        <end position="63"/>
    </location>
</feature>
<proteinExistence type="predicted"/>
<dbReference type="InterPro" id="IPR012902">
    <property type="entry name" value="N_methyl_site"/>
</dbReference>
<name>A0A853ES52_9MICO</name>
<evidence type="ECO:0000256" key="1">
    <source>
        <dbReference type="SAM" id="Phobius"/>
    </source>
</evidence>
<dbReference type="InterPro" id="IPR045584">
    <property type="entry name" value="Pilin-like"/>
</dbReference>
<reference evidence="2 3" key="1">
    <citation type="submission" date="2020-07" db="EMBL/GenBank/DDBJ databases">
        <title>MOT database genomes.</title>
        <authorList>
            <person name="Joseph S."/>
            <person name="Aduse-Opoku J."/>
            <person name="Hashim A."/>
            <person name="Wade W."/>
            <person name="Curtis M."/>
        </authorList>
    </citation>
    <scope>NUCLEOTIDE SEQUENCE [LARGE SCALE GENOMIC DNA]</scope>
    <source>
        <strain evidence="2 3">DSM 100099</strain>
    </source>
</reference>
<dbReference type="SUPFAM" id="SSF54523">
    <property type="entry name" value="Pili subunits"/>
    <property type="match status" value="1"/>
</dbReference>
<gene>
    <name evidence="2" type="ORF">HZZ10_03325</name>
</gene>
<dbReference type="AlphaFoldDB" id="A0A853ES52"/>
<evidence type="ECO:0000313" key="2">
    <source>
        <dbReference type="EMBL" id="NYS92562.1"/>
    </source>
</evidence>
<comment type="caution">
    <text evidence="2">The sequence shown here is derived from an EMBL/GenBank/DDBJ whole genome shotgun (WGS) entry which is preliminary data.</text>
</comment>
<dbReference type="Pfam" id="PF07963">
    <property type="entry name" value="N_methyl"/>
    <property type="match status" value="1"/>
</dbReference>
<keyword evidence="3" id="KW-1185">Reference proteome</keyword>
<protein>
    <submittedName>
        <fullName evidence="2">Prepilin-type N-terminal cleavage/methylation domain-containing protein</fullName>
    </submittedName>
</protein>
<accession>A0A853ES52</accession>
<keyword evidence="1" id="KW-1133">Transmembrane helix</keyword>
<sequence length="263" mass="27530">MTTDLETRPAGRGLVQATRQPTLLGRVRSRSADDRGVTLVELMVTMIVTALVAAMTAALVIGVQRTNQENISRQDQVDAARVAVASMTKTLRAAVTPSQLAATCAGCTSPGFVQGSTAKVQFYSNLDNPKNSVGPSRVTYEVMTGARAGELVETVQRPSSPNPGASGYAYCTGGAGCAATIKTRVLARGVQTSKPVFTYFDADGAKMTLPSNGTLAADQLGKVLSVELTVAVQGKGSYRAEPTTYIQRVLLPNAQSLIKTGTE</sequence>
<dbReference type="PROSITE" id="PS00409">
    <property type="entry name" value="PROKAR_NTER_METHYL"/>
    <property type="match status" value="1"/>
</dbReference>